<comment type="caution">
    <text evidence="2">The sequence shown here is derived from an EMBL/GenBank/DDBJ whole genome shotgun (WGS) entry which is preliminary data.</text>
</comment>
<name>A6G7J6_9BACT</name>
<dbReference type="AlphaFoldDB" id="A6G7J6"/>
<keyword evidence="3" id="KW-1185">Reference proteome</keyword>
<evidence type="ECO:0008006" key="4">
    <source>
        <dbReference type="Google" id="ProtNLM"/>
    </source>
</evidence>
<protein>
    <recommendedName>
        <fullName evidence="4">DUF2330 domain-containing protein</fullName>
    </recommendedName>
</protein>
<feature type="compositionally biased region" description="Acidic residues" evidence="1">
    <location>
        <begin position="501"/>
        <end position="511"/>
    </location>
</feature>
<dbReference type="RefSeq" id="WP_006972691.1">
    <property type="nucleotide sequence ID" value="NZ_ABCS01000034.1"/>
</dbReference>
<sequence length="563" mass="61573">MTHACGGTFCDNVGQPMPVDQSGEDILFVRDGTDIEVHVRIQYEGEAERFAWIVPIQAIPEVSVGSDPLFARLSQQTAPRWTIQRSYECEEDSPNYEDDGGGISFIPEEDFSGAGGPDVVLEETVGAFEVVVLQGGTAQEVVDFLDANDYAQDGAAEPILQDYIDEGFLLAAVKLTAGAEVEEIHPLSFRFQADEPCVPLRLTAIAAQEDMGVRAYFLDTARWAPTNYQHVTLNPLAYPWWSTNITPLMRYVELLSLAADEAGGRAFTTDYAGQTPPPNADIYDEGWDESVYIDADPVEALEYIVQQNLNTHPLVRQILLEYIPPPPDLGPNQFWSNIWEYTELIDLDAWDGQGFADALAERVIVPGMHAADLLDTWPYLTRLNTTISPHEMTVDPTFHVNPDLPMVAPQQVTSAPVLCGGDQLYEVAVDASADQGGSQTVRVCQPDWSDPPEFVDMPAALRIEQIPEMGPPQVIQDNSEAILASHAAWDSKVWCESNSEGGEDELGDDESAGGQADDGAMPQNVACACSSADDPGRVPVGLALGLLILAGLRPGQRRWRRRV</sequence>
<feature type="region of interest" description="Disordered" evidence="1">
    <location>
        <begin position="496"/>
        <end position="519"/>
    </location>
</feature>
<evidence type="ECO:0000313" key="3">
    <source>
        <dbReference type="Proteomes" id="UP000005801"/>
    </source>
</evidence>
<evidence type="ECO:0000256" key="1">
    <source>
        <dbReference type="SAM" id="MobiDB-lite"/>
    </source>
</evidence>
<accession>A6G7J6</accession>
<proteinExistence type="predicted"/>
<dbReference type="Proteomes" id="UP000005801">
    <property type="component" value="Unassembled WGS sequence"/>
</dbReference>
<dbReference type="Pfam" id="PF10092">
    <property type="entry name" value="DUF2330"/>
    <property type="match status" value="1"/>
</dbReference>
<dbReference type="EMBL" id="ABCS01000034">
    <property type="protein sequence ID" value="EDM78205.1"/>
    <property type="molecule type" value="Genomic_DNA"/>
</dbReference>
<dbReference type="STRING" id="391625.PPSIR1_00690"/>
<dbReference type="InterPro" id="IPR019283">
    <property type="entry name" value="DUF2330"/>
</dbReference>
<dbReference type="eggNOG" id="COG4402">
    <property type="taxonomic scope" value="Bacteria"/>
</dbReference>
<evidence type="ECO:0000313" key="2">
    <source>
        <dbReference type="EMBL" id="EDM78205.1"/>
    </source>
</evidence>
<reference evidence="2 3" key="1">
    <citation type="submission" date="2007-06" db="EMBL/GenBank/DDBJ databases">
        <authorList>
            <person name="Shimkets L."/>
            <person name="Ferriera S."/>
            <person name="Johnson J."/>
            <person name="Kravitz S."/>
            <person name="Beeson K."/>
            <person name="Sutton G."/>
            <person name="Rogers Y.-H."/>
            <person name="Friedman R."/>
            <person name="Frazier M."/>
            <person name="Venter J.C."/>
        </authorList>
    </citation>
    <scope>NUCLEOTIDE SEQUENCE [LARGE SCALE GENOMIC DNA]</scope>
    <source>
        <strain evidence="2 3">SIR-1</strain>
    </source>
</reference>
<organism evidence="2 3">
    <name type="scientific">Plesiocystis pacifica SIR-1</name>
    <dbReference type="NCBI Taxonomy" id="391625"/>
    <lineage>
        <taxon>Bacteria</taxon>
        <taxon>Pseudomonadati</taxon>
        <taxon>Myxococcota</taxon>
        <taxon>Polyangia</taxon>
        <taxon>Nannocystales</taxon>
        <taxon>Nannocystaceae</taxon>
        <taxon>Plesiocystis</taxon>
    </lineage>
</organism>
<gene>
    <name evidence="2" type="ORF">PPSIR1_00690</name>
</gene>